<accession>A0A1N7PDV4</accession>
<dbReference type="AlphaFoldDB" id="A0A1N7PDV4"/>
<keyword evidence="2" id="KW-1185">Reference proteome</keyword>
<dbReference type="Proteomes" id="UP000185678">
    <property type="component" value="Unassembled WGS sequence"/>
</dbReference>
<proteinExistence type="predicted"/>
<gene>
    <name evidence="1" type="ORF">SAMN05421779_106248</name>
</gene>
<evidence type="ECO:0000313" key="1">
    <source>
        <dbReference type="EMBL" id="SIT08716.1"/>
    </source>
</evidence>
<organism evidence="1 2">
    <name type="scientific">Insolitispirillum peregrinum</name>
    <dbReference type="NCBI Taxonomy" id="80876"/>
    <lineage>
        <taxon>Bacteria</taxon>
        <taxon>Pseudomonadati</taxon>
        <taxon>Pseudomonadota</taxon>
        <taxon>Alphaproteobacteria</taxon>
        <taxon>Rhodospirillales</taxon>
        <taxon>Novispirillaceae</taxon>
        <taxon>Insolitispirillum</taxon>
    </lineage>
</organism>
<sequence length="246" mass="27760">MPNVGSDMSLEAINRAFDRHFKVYQDEDRGFYEALHAICNHMPHHRDLSSALAKVAIIGEMYRTRARAAIQRNEIQDDGDGNLWRVMAAHFVAQHVCVDGILDNLRRLQEPRRPVDYVAIARGVLALEDCAQQVAKISKKGVPHSLLVFASKYAQAHAPSVIVIDRIAEDAAWGFAPHLMNEDALWSTPVGEALNGLWVKNDITNNRYLNYLSRFSVVYDHYRARHGDAVTTKSVDYILYKHGPLA</sequence>
<dbReference type="EMBL" id="FTOA01000006">
    <property type="protein sequence ID" value="SIT08716.1"/>
    <property type="molecule type" value="Genomic_DNA"/>
</dbReference>
<reference evidence="1 2" key="1">
    <citation type="submission" date="2017-01" db="EMBL/GenBank/DDBJ databases">
        <authorList>
            <person name="Mah S.A."/>
            <person name="Swanson W.J."/>
            <person name="Moy G.W."/>
            <person name="Vacquier V.D."/>
        </authorList>
    </citation>
    <scope>NUCLEOTIDE SEQUENCE [LARGE SCALE GENOMIC DNA]</scope>
    <source>
        <strain evidence="1 2">DSM 11589</strain>
    </source>
</reference>
<dbReference type="STRING" id="80876.SAMN05421779_106248"/>
<evidence type="ECO:0000313" key="2">
    <source>
        <dbReference type="Proteomes" id="UP000185678"/>
    </source>
</evidence>
<protein>
    <submittedName>
        <fullName evidence="1">Uncharacterized protein</fullName>
    </submittedName>
</protein>
<name>A0A1N7PDV4_9PROT</name>